<evidence type="ECO:0000313" key="2">
    <source>
        <dbReference type="EMBL" id="AIA86271.1"/>
    </source>
</evidence>
<sequence>MGEVWLADAARFARYLRSDEMHTAFNFDFMTQPWDAAAMRASIASTLAEHAPWAPRHVGPQQPRHHAPRHPLRP</sequence>
<reference evidence="2" key="1">
    <citation type="journal article" date="2013" name="Environ. Microbiol.">
        <title>Seasonally variable intestinal metagenomes of the red palm weevil (Rhynchophorus ferrugineus).</title>
        <authorList>
            <person name="Jia S."/>
            <person name="Zhang X."/>
            <person name="Zhang G."/>
            <person name="Yin A."/>
            <person name="Zhang S."/>
            <person name="Li F."/>
            <person name="Wang L."/>
            <person name="Zhao D."/>
            <person name="Yun Q."/>
            <person name="Tala"/>
            <person name="Wang J."/>
            <person name="Sun G."/>
            <person name="Baabdullah M."/>
            <person name="Yu X."/>
            <person name="Hu S."/>
            <person name="Al-Mssallem I.S."/>
            <person name="Yu J."/>
        </authorList>
    </citation>
    <scope>NUCLEOTIDE SEQUENCE</scope>
</reference>
<protein>
    <submittedName>
        <fullName evidence="2">CAZy families GH13 protein</fullName>
    </submittedName>
</protein>
<dbReference type="Gene3D" id="3.20.20.80">
    <property type="entry name" value="Glycosidases"/>
    <property type="match status" value="1"/>
</dbReference>
<proteinExistence type="predicted"/>
<dbReference type="EMBL" id="KF119006">
    <property type="protein sequence ID" value="AIA86271.1"/>
    <property type="molecule type" value="Genomic_DNA"/>
</dbReference>
<feature type="compositionally biased region" description="Basic residues" evidence="1">
    <location>
        <begin position="63"/>
        <end position="74"/>
    </location>
</feature>
<accession>A0A060C0J9</accession>
<evidence type="ECO:0000256" key="1">
    <source>
        <dbReference type="SAM" id="MobiDB-lite"/>
    </source>
</evidence>
<feature type="region of interest" description="Disordered" evidence="1">
    <location>
        <begin position="52"/>
        <end position="74"/>
    </location>
</feature>
<organism evidence="2">
    <name type="scientific">uncultured Sanguibacter sp</name>
    <dbReference type="NCBI Taxonomy" id="435288"/>
    <lineage>
        <taxon>Bacteria</taxon>
        <taxon>Bacillati</taxon>
        <taxon>Actinomycetota</taxon>
        <taxon>Actinomycetes</taxon>
        <taxon>Micrococcales</taxon>
        <taxon>Sanguibacteraceae</taxon>
        <taxon>Sanguibacter</taxon>
        <taxon>environmental samples</taxon>
    </lineage>
</organism>
<name>A0A060C0J9_9MICO</name>
<dbReference type="AlphaFoldDB" id="A0A060C0J9"/>